<proteinExistence type="predicted"/>
<gene>
    <name evidence="1" type="ORF">KM92DES2_12515</name>
</gene>
<organism evidence="1">
    <name type="scientific">uncultured Desulfovibrio sp</name>
    <dbReference type="NCBI Taxonomy" id="167968"/>
    <lineage>
        <taxon>Bacteria</taxon>
        <taxon>Pseudomonadati</taxon>
        <taxon>Thermodesulfobacteriota</taxon>
        <taxon>Desulfovibrionia</taxon>
        <taxon>Desulfovibrionales</taxon>
        <taxon>Desulfovibrionaceae</taxon>
        <taxon>Desulfovibrio</taxon>
        <taxon>environmental samples</taxon>
    </lineage>
</organism>
<accession>A0A212KA16</accession>
<dbReference type="EMBL" id="FLUP01000001">
    <property type="protein sequence ID" value="SBW08561.1"/>
    <property type="molecule type" value="Genomic_DNA"/>
</dbReference>
<name>A0A212KA16_9BACT</name>
<protein>
    <recommendedName>
        <fullName evidence="2">Histidine kinase A domain protein</fullName>
    </recommendedName>
</protein>
<sequence>MLSQRRQVMNESQCMARLLASAVHDMRNVLAVIRESAGLAQDLATLAGGKTVAAPGAERLSSALSEVQRSIIQGAALSEAMDFMAQAGGMEPGSAGPCDLARVSRSFCLLAARQARAAQIQLTSGETEEPVWANVPPLAVLRSLLEVFDLCASVGGQVNLRLTAGRRQKEEGIIVEALEGANREMALAAMTGSPMLDGMRPGWRAVLMPWRDAGPRFFLSISACDSEGE</sequence>
<reference evidence="1" key="1">
    <citation type="submission" date="2016-04" db="EMBL/GenBank/DDBJ databases">
        <authorList>
            <person name="Evans L.H."/>
            <person name="Alamgir A."/>
            <person name="Owens N."/>
            <person name="Weber N.D."/>
            <person name="Virtaneva K."/>
            <person name="Barbian K."/>
            <person name="Babar A."/>
            <person name="Rosenke K."/>
        </authorList>
    </citation>
    <scope>NUCLEOTIDE SEQUENCE</scope>
    <source>
        <strain evidence="1">92-2</strain>
    </source>
</reference>
<evidence type="ECO:0008006" key="2">
    <source>
        <dbReference type="Google" id="ProtNLM"/>
    </source>
</evidence>
<evidence type="ECO:0000313" key="1">
    <source>
        <dbReference type="EMBL" id="SBW08561.1"/>
    </source>
</evidence>
<dbReference type="AlphaFoldDB" id="A0A212KA16"/>